<dbReference type="GO" id="GO:0009425">
    <property type="term" value="C:bacterial-type flagellum basal body"/>
    <property type="evidence" value="ECO:0007669"/>
    <property type="project" value="UniProtKB-SubCell"/>
</dbReference>
<evidence type="ECO:0000259" key="13">
    <source>
        <dbReference type="Pfam" id="PF14841"/>
    </source>
</evidence>
<dbReference type="PANTHER" id="PTHR30534">
    <property type="entry name" value="FLAGELLAR MOTOR SWITCH PROTEIN FLIG"/>
    <property type="match status" value="1"/>
</dbReference>
<keyword evidence="5 11" id="KW-1003">Cell membrane</keyword>
<keyword evidence="6 11" id="KW-0145">Chemotaxis</keyword>
<evidence type="ECO:0000256" key="8">
    <source>
        <dbReference type="ARBA" id="ARBA00023136"/>
    </source>
</evidence>
<dbReference type="STRING" id="1267021.FPB0191_02080"/>
<keyword evidence="7 11" id="KW-0283">Flagellar rotation</keyword>
<dbReference type="Pfam" id="PF01706">
    <property type="entry name" value="FliG_C"/>
    <property type="match status" value="1"/>
</dbReference>
<feature type="domain" description="Flagellar motor switch protein FliG middle" evidence="13">
    <location>
        <begin position="120"/>
        <end position="187"/>
    </location>
</feature>
<dbReference type="KEGG" id="fpp:FPB0191_02080"/>
<evidence type="ECO:0000256" key="5">
    <source>
        <dbReference type="ARBA" id="ARBA00022475"/>
    </source>
</evidence>
<evidence type="ECO:0000313" key="15">
    <source>
        <dbReference type="EMBL" id="AJA45890.1"/>
    </source>
</evidence>
<evidence type="ECO:0000256" key="10">
    <source>
        <dbReference type="ARBA" id="ARBA00025598"/>
    </source>
</evidence>
<dbReference type="EMBL" id="CP009056">
    <property type="protein sequence ID" value="AJA45890.1"/>
    <property type="molecule type" value="Genomic_DNA"/>
</dbReference>
<sequence>MILSQTQKSAIVLMTLGEDLAAQVLRYLSTKEVQQISRSMVSMPQLSQEQLKNVLDDCQKTMEECAIFNINTNDYLRSILEKSIGGEKASRLLDDLLAHHDEDTSNGLDMLNYVDASTAVDLVKKEHPQIIATILVHLKRDLAAEILNLFDDQLRNNVMLRIATFGGVEPSALQVLSESLSTLLHGQNIKLNNMGGISTAAEIINLMKSQQEELVIAALREYDNDLAQKIIDEMFLFENLVEVDDRSIQRLLKEVDNETLIIALKGASVELREKFLNNMSQRAATILREDLENRPPVRMSQVETEQKNILVIARRLAETGEVILSRGDDEYV</sequence>
<evidence type="ECO:0000259" key="14">
    <source>
        <dbReference type="Pfam" id="PF14842"/>
    </source>
</evidence>
<dbReference type="RefSeq" id="WP_039105892.1">
    <property type="nucleotide sequence ID" value="NZ_CALYQC010000007.1"/>
</dbReference>
<dbReference type="InterPro" id="IPR028263">
    <property type="entry name" value="FliG_N"/>
</dbReference>
<name>A0A0A7S317_FRIPE</name>
<dbReference type="Proteomes" id="UP000030901">
    <property type="component" value="Chromosome"/>
</dbReference>
<comment type="subcellular location">
    <subcellularLocation>
        <location evidence="1 11">Bacterial flagellum basal body</location>
    </subcellularLocation>
    <subcellularLocation>
        <location evidence="2 11">Cell inner membrane</location>
        <topology evidence="2 11">Peripheral membrane protein</topology>
        <orientation evidence="2 11">Cytoplasmic side</orientation>
    </subcellularLocation>
</comment>
<comment type="function">
    <text evidence="10 11">FliG is one of three proteins (FliG, FliN, FliM) that forms the rotor-mounted switch complex (C ring), located at the base of the basal body. This complex interacts with the CheY and CheZ chemotaxis proteins, in addition to contacting components of the motor that determine the direction of flagellar rotation.</text>
</comment>
<dbReference type="GO" id="GO:0071973">
    <property type="term" value="P:bacterial-type flagellum-dependent cell motility"/>
    <property type="evidence" value="ECO:0007669"/>
    <property type="project" value="InterPro"/>
</dbReference>
<dbReference type="PRINTS" id="PR00954">
    <property type="entry name" value="FLGMOTORFLIG"/>
</dbReference>
<dbReference type="Pfam" id="PF14841">
    <property type="entry name" value="FliG_M"/>
    <property type="match status" value="1"/>
</dbReference>
<dbReference type="HOGENOM" id="CLU_047835_2_0_6"/>
<reference evidence="15 16" key="1">
    <citation type="journal article" date="2014" name="Appl. Environ. Microbiol.">
        <title>Gut symbionts from distinct hosts exhibit genotoxic activity via divergent colibactin biosynthetic pathways.</title>
        <authorList>
            <person name="Engel P."/>
            <person name="Vizcaino M.I."/>
            <person name="Crawford J.M."/>
        </authorList>
    </citation>
    <scope>NUCLEOTIDE SEQUENCE [LARGE SCALE GENOMIC DNA]</scope>
    <source>
        <strain evidence="15 16">PEB0191</strain>
    </source>
</reference>
<dbReference type="PANTHER" id="PTHR30534:SF0">
    <property type="entry name" value="FLAGELLAR MOTOR SWITCH PROTEIN FLIG"/>
    <property type="match status" value="1"/>
</dbReference>
<evidence type="ECO:0000313" key="16">
    <source>
        <dbReference type="Proteomes" id="UP000030901"/>
    </source>
</evidence>
<comment type="similarity">
    <text evidence="3 11">Belongs to the FliG family.</text>
</comment>
<keyword evidence="11" id="KW-0997">Cell inner membrane</keyword>
<feature type="domain" description="Flagellar motor switch protein FliG C-terminal" evidence="12">
    <location>
        <begin position="218"/>
        <end position="324"/>
    </location>
</feature>
<dbReference type="NCBIfam" id="TIGR00207">
    <property type="entry name" value="fliG"/>
    <property type="match status" value="1"/>
</dbReference>
<gene>
    <name evidence="15" type="ORF">FPB0191_02080</name>
</gene>
<dbReference type="FunFam" id="1.10.220.30:FF:000001">
    <property type="entry name" value="Flagellar motor switch protein FliG"/>
    <property type="match status" value="1"/>
</dbReference>
<evidence type="ECO:0000256" key="9">
    <source>
        <dbReference type="ARBA" id="ARBA00023143"/>
    </source>
</evidence>
<dbReference type="InterPro" id="IPR023087">
    <property type="entry name" value="Flg_Motor_Flig_C"/>
</dbReference>
<evidence type="ECO:0000256" key="3">
    <source>
        <dbReference type="ARBA" id="ARBA00010299"/>
    </source>
</evidence>
<dbReference type="GO" id="GO:0005886">
    <property type="term" value="C:plasma membrane"/>
    <property type="evidence" value="ECO:0007669"/>
    <property type="project" value="UniProtKB-SubCell"/>
</dbReference>
<dbReference type="InterPro" id="IPR011002">
    <property type="entry name" value="FliG_a-hlx"/>
</dbReference>
<accession>A0A0A7S317</accession>
<evidence type="ECO:0000256" key="11">
    <source>
        <dbReference type="PIRNR" id="PIRNR003161"/>
    </source>
</evidence>
<keyword evidence="15" id="KW-0282">Flagellum</keyword>
<dbReference type="InterPro" id="IPR000090">
    <property type="entry name" value="Flg_Motor_Flig"/>
</dbReference>
<protein>
    <recommendedName>
        <fullName evidence="4 11">Flagellar motor switch protein FliG</fullName>
    </recommendedName>
</protein>
<dbReference type="GO" id="GO:0006935">
    <property type="term" value="P:chemotaxis"/>
    <property type="evidence" value="ECO:0007669"/>
    <property type="project" value="UniProtKB-KW"/>
</dbReference>
<dbReference type="PIRSF" id="PIRSF003161">
    <property type="entry name" value="FliG"/>
    <property type="match status" value="1"/>
</dbReference>
<dbReference type="AlphaFoldDB" id="A0A0A7S317"/>
<keyword evidence="15" id="KW-0969">Cilium</keyword>
<keyword evidence="8 11" id="KW-0472">Membrane</keyword>
<evidence type="ECO:0000256" key="4">
    <source>
        <dbReference type="ARBA" id="ARBA00021870"/>
    </source>
</evidence>
<keyword evidence="9 11" id="KW-0975">Bacterial flagellum</keyword>
<feature type="domain" description="Flagellar motor switch protein FliG N-terminal" evidence="14">
    <location>
        <begin position="3"/>
        <end position="101"/>
    </location>
</feature>
<keyword evidence="15" id="KW-0966">Cell projection</keyword>
<evidence type="ECO:0000256" key="2">
    <source>
        <dbReference type="ARBA" id="ARBA00004515"/>
    </source>
</evidence>
<evidence type="ECO:0000256" key="7">
    <source>
        <dbReference type="ARBA" id="ARBA00022779"/>
    </source>
</evidence>
<keyword evidence="16" id="KW-1185">Reference proteome</keyword>
<dbReference type="SUPFAM" id="SSF48029">
    <property type="entry name" value="FliG"/>
    <property type="match status" value="2"/>
</dbReference>
<dbReference type="GO" id="GO:0003774">
    <property type="term" value="F:cytoskeletal motor activity"/>
    <property type="evidence" value="ECO:0007669"/>
    <property type="project" value="InterPro"/>
</dbReference>
<evidence type="ECO:0000256" key="1">
    <source>
        <dbReference type="ARBA" id="ARBA00004117"/>
    </source>
</evidence>
<evidence type="ECO:0000256" key="6">
    <source>
        <dbReference type="ARBA" id="ARBA00022500"/>
    </source>
</evidence>
<organism evidence="15 16">
    <name type="scientific">Frischella perrara</name>
    <dbReference type="NCBI Taxonomy" id="1267021"/>
    <lineage>
        <taxon>Bacteria</taxon>
        <taxon>Pseudomonadati</taxon>
        <taxon>Pseudomonadota</taxon>
        <taxon>Gammaproteobacteria</taxon>
        <taxon>Orbales</taxon>
        <taxon>Orbaceae</taxon>
        <taxon>Frischella</taxon>
    </lineage>
</organism>
<dbReference type="Gene3D" id="1.10.220.30">
    <property type="match status" value="3"/>
</dbReference>
<evidence type="ECO:0000259" key="12">
    <source>
        <dbReference type="Pfam" id="PF01706"/>
    </source>
</evidence>
<proteinExistence type="inferred from homology"/>
<dbReference type="Pfam" id="PF14842">
    <property type="entry name" value="FliG_N"/>
    <property type="match status" value="1"/>
</dbReference>
<dbReference type="InterPro" id="IPR032779">
    <property type="entry name" value="FliG_M"/>
</dbReference>